<dbReference type="EMBL" id="BMUB01000016">
    <property type="protein sequence ID" value="GGU94734.1"/>
    <property type="molecule type" value="Genomic_DNA"/>
</dbReference>
<protein>
    <recommendedName>
        <fullName evidence="5">DUF4173 domain-containing protein</fullName>
    </recommendedName>
</protein>
<feature type="compositionally biased region" description="Polar residues" evidence="1">
    <location>
        <begin position="35"/>
        <end position="44"/>
    </location>
</feature>
<reference evidence="3" key="1">
    <citation type="journal article" date="2014" name="Int. J. Syst. Evol. Microbiol.">
        <title>Complete genome sequence of Corynebacterium casei LMG S-19264T (=DSM 44701T), isolated from a smear-ripened cheese.</title>
        <authorList>
            <consortium name="US DOE Joint Genome Institute (JGI-PGF)"/>
            <person name="Walter F."/>
            <person name="Albersmeier A."/>
            <person name="Kalinowski J."/>
            <person name="Ruckert C."/>
        </authorList>
    </citation>
    <scope>NUCLEOTIDE SEQUENCE</scope>
    <source>
        <strain evidence="3">JCM 4434</strain>
    </source>
</reference>
<keyword evidence="2" id="KW-1133">Transmembrane helix</keyword>
<sequence length="597" mass="63521">MARRPADRPEGGFRLPVDHRGGLMTGPSTPAPTDPRSTSDSQASGDPYAPYASGDPYAPYASAASHGPYSADAPHGPYAARGPYAPRGRYGSPEASGPTFGDRLHVTDPERRAAATPRVLLFALLTGLLTAWLLYDGVGANLLICGAAAAAVAGVVARAAGRRIRPWTVVWSLLALALLAVPACWDAGWPALLASGCALGLASLALHGGRRWSGVLLALPALLWQLVPGVGWIWDAMEGRPLPGRGRIVPVLKALAVAAVLLTVFGLLFASADAGMADLLAGLRPSIDVHQLPLRGLLFALGTLTALGFAHIAAGPRRWDRLAVRPGRERRRLEWALPLVALNLMFGAFAVIQAVVVLGGADALLSNTGMSRSEYARQGFWQLSVITVLTLVVVAVAKRWAPRTTPGDRRLARILLGLLCLLALVVVASALGRMWFYVDASGLTRLRLWVLVVEIWLGVVFLLLITAGLTRGTGWLPRAVVLSGMLTVAVYGLMGPDAIVAEQNVARYERSQQIDLRNVRELSADAVPALDRLPEPQRTCALQLIRVDLDQDVRPWYAAGASAPRARGILAERPLVQGPARGRGPCEQAGLLSEGRW</sequence>
<feature type="transmembrane region" description="Helical" evidence="2">
    <location>
        <begin position="448"/>
        <end position="468"/>
    </location>
</feature>
<feature type="transmembrane region" description="Helical" evidence="2">
    <location>
        <begin position="141"/>
        <end position="161"/>
    </location>
</feature>
<feature type="transmembrane region" description="Helical" evidence="2">
    <location>
        <begin position="212"/>
        <end position="234"/>
    </location>
</feature>
<name>A0A8H9HWP8_KITAU</name>
<proteinExistence type="predicted"/>
<dbReference type="InterPro" id="IPR025291">
    <property type="entry name" value="DUF4153"/>
</dbReference>
<accession>A0A8H9HWP8</accession>
<feature type="transmembrane region" description="Helical" evidence="2">
    <location>
        <begin position="292"/>
        <end position="314"/>
    </location>
</feature>
<comment type="caution">
    <text evidence="3">The sequence shown here is derived from an EMBL/GenBank/DDBJ whole genome shotgun (WGS) entry which is preliminary data.</text>
</comment>
<evidence type="ECO:0000313" key="4">
    <source>
        <dbReference type="Proteomes" id="UP000610124"/>
    </source>
</evidence>
<dbReference type="Proteomes" id="UP000610124">
    <property type="component" value="Unassembled WGS sequence"/>
</dbReference>
<feature type="region of interest" description="Disordered" evidence="1">
    <location>
        <begin position="78"/>
        <end position="101"/>
    </location>
</feature>
<feature type="transmembrane region" description="Helical" evidence="2">
    <location>
        <begin position="254"/>
        <end position="272"/>
    </location>
</feature>
<feature type="compositionally biased region" description="Basic and acidic residues" evidence="1">
    <location>
        <begin position="1"/>
        <end position="21"/>
    </location>
</feature>
<feature type="transmembrane region" description="Helical" evidence="2">
    <location>
        <begin position="413"/>
        <end position="436"/>
    </location>
</feature>
<gene>
    <name evidence="3" type="ORF">GCM10010502_55730</name>
</gene>
<organism evidence="3 4">
    <name type="scientific">Kitasatospora aureofaciens</name>
    <name type="common">Streptomyces aureofaciens</name>
    <dbReference type="NCBI Taxonomy" id="1894"/>
    <lineage>
        <taxon>Bacteria</taxon>
        <taxon>Bacillati</taxon>
        <taxon>Actinomycetota</taxon>
        <taxon>Actinomycetes</taxon>
        <taxon>Kitasatosporales</taxon>
        <taxon>Streptomycetaceae</taxon>
        <taxon>Kitasatospora</taxon>
    </lineage>
</organism>
<reference evidence="3" key="2">
    <citation type="submission" date="2020-09" db="EMBL/GenBank/DDBJ databases">
        <authorList>
            <person name="Sun Q."/>
            <person name="Ohkuma M."/>
        </authorList>
    </citation>
    <scope>NUCLEOTIDE SEQUENCE</scope>
    <source>
        <strain evidence="3">JCM 4434</strain>
    </source>
</reference>
<feature type="transmembrane region" description="Helical" evidence="2">
    <location>
        <begin position="380"/>
        <end position="401"/>
    </location>
</feature>
<feature type="region of interest" description="Disordered" evidence="1">
    <location>
        <begin position="1"/>
        <end position="52"/>
    </location>
</feature>
<dbReference type="Pfam" id="PF13687">
    <property type="entry name" value="DUF4153"/>
    <property type="match status" value="1"/>
</dbReference>
<keyword evidence="2" id="KW-0812">Transmembrane</keyword>
<keyword evidence="2" id="KW-0472">Membrane</keyword>
<evidence type="ECO:0000256" key="2">
    <source>
        <dbReference type="SAM" id="Phobius"/>
    </source>
</evidence>
<feature type="transmembrane region" description="Helical" evidence="2">
    <location>
        <begin position="475"/>
        <end position="494"/>
    </location>
</feature>
<dbReference type="AlphaFoldDB" id="A0A8H9HWP8"/>
<evidence type="ECO:0008006" key="5">
    <source>
        <dbReference type="Google" id="ProtNLM"/>
    </source>
</evidence>
<feature type="transmembrane region" description="Helical" evidence="2">
    <location>
        <begin position="119"/>
        <end position="135"/>
    </location>
</feature>
<feature type="transmembrane region" description="Helical" evidence="2">
    <location>
        <begin position="173"/>
        <end position="206"/>
    </location>
</feature>
<evidence type="ECO:0000313" key="3">
    <source>
        <dbReference type="EMBL" id="GGU94734.1"/>
    </source>
</evidence>
<feature type="transmembrane region" description="Helical" evidence="2">
    <location>
        <begin position="335"/>
        <end position="360"/>
    </location>
</feature>
<evidence type="ECO:0000256" key="1">
    <source>
        <dbReference type="SAM" id="MobiDB-lite"/>
    </source>
</evidence>